<evidence type="ECO:0000313" key="4">
    <source>
        <dbReference type="Proteomes" id="UP000017746"/>
    </source>
</evidence>
<feature type="region of interest" description="Disordered" evidence="1">
    <location>
        <begin position="113"/>
        <end position="139"/>
    </location>
</feature>
<accession>U5W3F6</accession>
<dbReference type="HOGENOM" id="CLU_068054_0_0_11"/>
<reference evidence="3 4" key="1">
    <citation type="journal article" date="2014" name="J. Biotechnol.">
        <title>Complete genome sequence of the actinobacterium Actinoplanes friuliensis HAG 010964, producer of the lipopeptide antibiotic friulimycin.</title>
        <authorList>
            <person name="Ruckert C."/>
            <person name="Szczepanowski R."/>
            <person name="Albersmeier A."/>
            <person name="Goesmann A."/>
            <person name="Fischer N."/>
            <person name="Steinkamper A."/>
            <person name="Puhler A."/>
            <person name="Biener R."/>
            <person name="Schwartz D."/>
            <person name="Kalinowski J."/>
        </authorList>
    </citation>
    <scope>NUCLEOTIDE SEQUENCE [LARGE SCALE GENOMIC DNA]</scope>
    <source>
        <strain evidence="3 4">DSM 7358</strain>
    </source>
</reference>
<dbReference type="EMBL" id="CP006272">
    <property type="protein sequence ID" value="AGZ42530.1"/>
    <property type="molecule type" value="Genomic_DNA"/>
</dbReference>
<feature type="transmembrane region" description="Helical" evidence="2">
    <location>
        <begin position="75"/>
        <end position="97"/>
    </location>
</feature>
<keyword evidence="4" id="KW-1185">Reference proteome</keyword>
<evidence type="ECO:0000256" key="2">
    <source>
        <dbReference type="SAM" id="Phobius"/>
    </source>
</evidence>
<dbReference type="AlphaFoldDB" id="U5W3F6"/>
<keyword evidence="2" id="KW-0472">Membrane</keyword>
<dbReference type="RefSeq" id="WP_023362902.1">
    <property type="nucleotide sequence ID" value="NC_022657.1"/>
</dbReference>
<dbReference type="OrthoDB" id="3293522at2"/>
<sequence>MTITWPSADQRLERSYRRLLLAYPRQYRHRHGTEIVTTLLELAAPGQHRPDRAEAWHLLASGVRQRFRLPAGRPLALAFAVLMTLIGGALGAAAGSWSGVQTFADLPDGAALTQQAAGPGESESLVHDDSPWSAASVHGSTQVTGTWDIERSRQRLEAGGWDVDAVNSLDGTAAVYDPDTGTTIIPLHNGQFEARKNGVTMSVQASLTVDGGSVDVAAWADTTPALLPLILTGMVAGLLAGWLFAAAAAYRIVRSRRTVTTAILAGTAAAVLVLPAVALYGNLMRAFRYAGNTGPVFTVHNAFNPGPYYPFGPHWQVLALAIAGTVLVSVALLLARPGPHPLRQAA</sequence>
<feature type="transmembrane region" description="Helical" evidence="2">
    <location>
        <begin position="315"/>
        <end position="335"/>
    </location>
</feature>
<organism evidence="3 4">
    <name type="scientific">Actinoplanes friuliensis DSM 7358</name>
    <dbReference type="NCBI Taxonomy" id="1246995"/>
    <lineage>
        <taxon>Bacteria</taxon>
        <taxon>Bacillati</taxon>
        <taxon>Actinomycetota</taxon>
        <taxon>Actinomycetes</taxon>
        <taxon>Micromonosporales</taxon>
        <taxon>Micromonosporaceae</taxon>
        <taxon>Actinoplanes</taxon>
    </lineage>
</organism>
<dbReference type="eggNOG" id="ENOG50348RK">
    <property type="taxonomic scope" value="Bacteria"/>
</dbReference>
<dbReference type="STRING" id="1246995.AFR_21290"/>
<feature type="transmembrane region" description="Helical" evidence="2">
    <location>
        <begin position="262"/>
        <end position="281"/>
    </location>
</feature>
<proteinExistence type="predicted"/>
<evidence type="ECO:0000256" key="1">
    <source>
        <dbReference type="SAM" id="MobiDB-lite"/>
    </source>
</evidence>
<dbReference type="Proteomes" id="UP000017746">
    <property type="component" value="Chromosome"/>
</dbReference>
<name>U5W3F6_9ACTN</name>
<evidence type="ECO:0000313" key="3">
    <source>
        <dbReference type="EMBL" id="AGZ42530.1"/>
    </source>
</evidence>
<keyword evidence="2" id="KW-1133">Transmembrane helix</keyword>
<feature type="transmembrane region" description="Helical" evidence="2">
    <location>
        <begin position="225"/>
        <end position="250"/>
    </location>
</feature>
<dbReference type="PATRIC" id="fig|1246995.3.peg.4318"/>
<dbReference type="KEGG" id="afs:AFR_21290"/>
<protein>
    <submittedName>
        <fullName evidence="3">Uncharacterized protein</fullName>
    </submittedName>
</protein>
<keyword evidence="2" id="KW-0812">Transmembrane</keyword>
<gene>
    <name evidence="3" type="ORF">AFR_21290</name>
</gene>